<protein>
    <recommendedName>
        <fullName evidence="8">Probable membrane transporter protein</fullName>
    </recommendedName>
</protein>
<evidence type="ECO:0000313" key="9">
    <source>
        <dbReference type="EMBL" id="OZY86989.1"/>
    </source>
</evidence>
<dbReference type="PANTHER" id="PTHR30269">
    <property type="entry name" value="TRANSMEMBRANE PROTEIN YFCA"/>
    <property type="match status" value="1"/>
</dbReference>
<gene>
    <name evidence="9" type="ORF">CBP51_08355</name>
</gene>
<comment type="caution">
    <text evidence="9">The sequence shown here is derived from an EMBL/GenBank/DDBJ whole genome shotgun (WGS) entry which is preliminary data.</text>
</comment>
<feature type="transmembrane region" description="Helical" evidence="8">
    <location>
        <begin position="168"/>
        <end position="192"/>
    </location>
</feature>
<keyword evidence="3" id="KW-0813">Transport</keyword>
<feature type="transmembrane region" description="Helical" evidence="8">
    <location>
        <begin position="6"/>
        <end position="33"/>
    </location>
</feature>
<dbReference type="Pfam" id="PF01925">
    <property type="entry name" value="TauE"/>
    <property type="match status" value="1"/>
</dbReference>
<dbReference type="InterPro" id="IPR052017">
    <property type="entry name" value="TSUP"/>
</dbReference>
<evidence type="ECO:0000256" key="6">
    <source>
        <dbReference type="ARBA" id="ARBA00022989"/>
    </source>
</evidence>
<feature type="transmembrane region" description="Helical" evidence="8">
    <location>
        <begin position="137"/>
        <end position="161"/>
    </location>
</feature>
<reference evidence="10" key="1">
    <citation type="submission" date="2017-05" db="EMBL/GenBank/DDBJ databases">
        <authorList>
            <person name="Barney B.M."/>
        </authorList>
    </citation>
    <scope>NUCLEOTIDE SEQUENCE [LARGE SCALE GENOMIC DNA]</scope>
    <source>
        <strain evidence="10">PSBB022</strain>
    </source>
</reference>
<accession>A0A266QCB6</accession>
<feature type="transmembrane region" description="Helical" evidence="8">
    <location>
        <begin position="99"/>
        <end position="117"/>
    </location>
</feature>
<dbReference type="EMBL" id="NHNI01000001">
    <property type="protein sequence ID" value="OZY86989.1"/>
    <property type="molecule type" value="Genomic_DNA"/>
</dbReference>
<feature type="transmembrane region" description="Helical" evidence="8">
    <location>
        <begin position="72"/>
        <end position="92"/>
    </location>
</feature>
<evidence type="ECO:0000256" key="4">
    <source>
        <dbReference type="ARBA" id="ARBA00022475"/>
    </source>
</evidence>
<dbReference type="RefSeq" id="WP_094984507.1">
    <property type="nucleotide sequence ID" value="NZ_NHNI01000001.1"/>
</dbReference>
<comment type="subcellular location">
    <subcellularLocation>
        <location evidence="1 8">Cell membrane</location>
        <topology evidence="1 8">Multi-pass membrane protein</topology>
    </subcellularLocation>
</comment>
<name>A0A266QCB6_9GAMM</name>
<evidence type="ECO:0000256" key="8">
    <source>
        <dbReference type="RuleBase" id="RU363041"/>
    </source>
</evidence>
<keyword evidence="4 8" id="KW-1003">Cell membrane</keyword>
<evidence type="ECO:0000256" key="1">
    <source>
        <dbReference type="ARBA" id="ARBA00004651"/>
    </source>
</evidence>
<feature type="transmembrane region" description="Helical" evidence="8">
    <location>
        <begin position="198"/>
        <end position="221"/>
    </location>
</feature>
<dbReference type="AlphaFoldDB" id="A0A266QCB6"/>
<keyword evidence="5 8" id="KW-0812">Transmembrane</keyword>
<keyword evidence="10" id="KW-1185">Reference proteome</keyword>
<organism evidence="9 10">
    <name type="scientific">Cellvibrio mixtus</name>
    <dbReference type="NCBI Taxonomy" id="39650"/>
    <lineage>
        <taxon>Bacteria</taxon>
        <taxon>Pseudomonadati</taxon>
        <taxon>Pseudomonadota</taxon>
        <taxon>Gammaproteobacteria</taxon>
        <taxon>Cellvibrionales</taxon>
        <taxon>Cellvibrionaceae</taxon>
        <taxon>Cellvibrio</taxon>
    </lineage>
</organism>
<evidence type="ECO:0000256" key="5">
    <source>
        <dbReference type="ARBA" id="ARBA00022692"/>
    </source>
</evidence>
<evidence type="ECO:0000256" key="3">
    <source>
        <dbReference type="ARBA" id="ARBA00022448"/>
    </source>
</evidence>
<keyword evidence="6 8" id="KW-1133">Transmembrane helix</keyword>
<evidence type="ECO:0000256" key="2">
    <source>
        <dbReference type="ARBA" id="ARBA00009142"/>
    </source>
</evidence>
<proteinExistence type="inferred from homology"/>
<dbReference type="STRING" id="1209072.GCA_000766945_01555"/>
<dbReference type="Proteomes" id="UP000216101">
    <property type="component" value="Unassembled WGS sequence"/>
</dbReference>
<keyword evidence="7 8" id="KW-0472">Membrane</keyword>
<dbReference type="InterPro" id="IPR002781">
    <property type="entry name" value="TM_pro_TauE-like"/>
</dbReference>
<dbReference type="GO" id="GO:0005886">
    <property type="term" value="C:plasma membrane"/>
    <property type="evidence" value="ECO:0007669"/>
    <property type="project" value="UniProtKB-SubCell"/>
</dbReference>
<feature type="transmembrane region" description="Helical" evidence="8">
    <location>
        <begin position="45"/>
        <end position="66"/>
    </location>
</feature>
<sequence length="253" mass="27550">MITDPLFYCLAIPVVILVGMSKGGFGGGFGMLAVPLLSLLIDPRIAAAILLPILCAMDAVGLWSFRGTWDKLNLKILLPGALLGTLAGALTFEMANADWVRLLIGVLSIYFVAHYLWGKHFLERMAQRAPSKISGSFWGSIAGYVSYIAHAGGPPIAMYLLPQHMPKSVLAGTTILFFAIINFIKLIPYALLGQISGGSFYTSLLLLPLAPLGVLLGVYLHRRVSDRIFYWISYSFLLVAGVKLTYEGVRGLW</sequence>
<feature type="transmembrane region" description="Helical" evidence="8">
    <location>
        <begin position="228"/>
        <end position="246"/>
    </location>
</feature>
<comment type="similarity">
    <text evidence="2 8">Belongs to the 4-toluene sulfonate uptake permease (TSUP) (TC 2.A.102) family.</text>
</comment>
<evidence type="ECO:0000256" key="7">
    <source>
        <dbReference type="ARBA" id="ARBA00023136"/>
    </source>
</evidence>
<dbReference type="PANTHER" id="PTHR30269:SF37">
    <property type="entry name" value="MEMBRANE TRANSPORTER PROTEIN"/>
    <property type="match status" value="1"/>
</dbReference>
<evidence type="ECO:0000313" key="10">
    <source>
        <dbReference type="Proteomes" id="UP000216101"/>
    </source>
</evidence>